<dbReference type="SUPFAM" id="SSF75169">
    <property type="entry name" value="DsrEFH-like"/>
    <property type="match status" value="1"/>
</dbReference>
<comment type="caution">
    <text evidence="2">The sequence shown here is derived from an EMBL/GenBank/DDBJ whole genome shotgun (WGS) entry which is preliminary data.</text>
</comment>
<evidence type="ECO:0000313" key="3">
    <source>
        <dbReference type="Proteomes" id="UP000242502"/>
    </source>
</evidence>
<organism evidence="2 3">
    <name type="scientific">Candidatus Endobugula sertula</name>
    <name type="common">Bugula neritina bacterial symbiont</name>
    <dbReference type="NCBI Taxonomy" id="62101"/>
    <lineage>
        <taxon>Bacteria</taxon>
        <taxon>Pseudomonadati</taxon>
        <taxon>Pseudomonadota</taxon>
        <taxon>Gammaproteobacteria</taxon>
        <taxon>Cellvibrionales</taxon>
        <taxon>Cellvibrionaceae</taxon>
        <taxon>Candidatus Endobugula</taxon>
    </lineage>
</organism>
<dbReference type="Proteomes" id="UP000242502">
    <property type="component" value="Unassembled WGS sequence"/>
</dbReference>
<dbReference type="InterPro" id="IPR003787">
    <property type="entry name" value="Sulphur_relay_DsrE/F-like"/>
</dbReference>
<dbReference type="InterPro" id="IPR017462">
    <property type="entry name" value="Sulphur_relay_TusC/DsrF"/>
</dbReference>
<dbReference type="NCBIfam" id="NF001238">
    <property type="entry name" value="PRK00211.1"/>
    <property type="match status" value="1"/>
</dbReference>
<dbReference type="EMBL" id="MDLC01000005">
    <property type="protein sequence ID" value="ODS24713.1"/>
    <property type="molecule type" value="Genomic_DNA"/>
</dbReference>
<name>A0A1D2QT30_9GAMM</name>
<comment type="similarity">
    <text evidence="1">Belongs to the DsrF/TusC family.</text>
</comment>
<dbReference type="STRING" id="62101.AB835_02250"/>
<dbReference type="NCBIfam" id="TIGR03010">
    <property type="entry name" value="sulf_tusC_dsrF"/>
    <property type="match status" value="1"/>
</dbReference>
<evidence type="ECO:0000256" key="1">
    <source>
        <dbReference type="ARBA" id="ARBA00005996"/>
    </source>
</evidence>
<keyword evidence="2" id="KW-0808">Transferase</keyword>
<dbReference type="InterPro" id="IPR027396">
    <property type="entry name" value="DsrEFH-like"/>
</dbReference>
<accession>A0A1D2QT30</accession>
<dbReference type="Pfam" id="PF02635">
    <property type="entry name" value="DsrE"/>
    <property type="match status" value="1"/>
</dbReference>
<dbReference type="PANTHER" id="PTHR38780">
    <property type="entry name" value="PROTEIN TUSC"/>
    <property type="match status" value="1"/>
</dbReference>
<dbReference type="AlphaFoldDB" id="A0A1D2QT30"/>
<dbReference type="GO" id="GO:0016740">
    <property type="term" value="F:transferase activity"/>
    <property type="evidence" value="ECO:0007669"/>
    <property type="project" value="UniProtKB-KW"/>
</dbReference>
<gene>
    <name evidence="2" type="ORF">AB835_02250</name>
</gene>
<sequence length="123" mass="13762">MNKPKTKKLLFLFRHAPYGSALAKEGIDAVLAASAYDQDLSVLFMDDGVFQLLKHQKPDDIEEKNIINILSAFTLYDIQSLFVCQESLAERGLRNTDIAIGINIVAHNTVSQLLSQQDHILSF</sequence>
<dbReference type="Gene3D" id="3.40.1260.10">
    <property type="entry name" value="DsrEFH-like"/>
    <property type="match status" value="1"/>
</dbReference>
<proteinExistence type="inferred from homology"/>
<reference evidence="2 3" key="1">
    <citation type="journal article" date="2016" name="Appl. Environ. Microbiol.">
        <title>Lack of Overt Genome Reduction in the Bryostatin-Producing Bryozoan Symbiont "Candidatus Endobugula sertula".</title>
        <authorList>
            <person name="Miller I.J."/>
            <person name="Vanee N."/>
            <person name="Fong S.S."/>
            <person name="Lim-Fong G.E."/>
            <person name="Kwan J.C."/>
        </authorList>
    </citation>
    <scope>NUCLEOTIDE SEQUENCE [LARGE SCALE GENOMIC DNA]</scope>
    <source>
        <strain evidence="2">AB1-4</strain>
    </source>
</reference>
<dbReference type="PANTHER" id="PTHR38780:SF1">
    <property type="entry name" value="PROTEIN TUSC"/>
    <property type="match status" value="1"/>
</dbReference>
<evidence type="ECO:0000313" key="2">
    <source>
        <dbReference type="EMBL" id="ODS24713.1"/>
    </source>
</evidence>
<protein>
    <submittedName>
        <fullName evidence="2">Sulfurtransferase TusC</fullName>
    </submittedName>
</protein>